<dbReference type="EMBL" id="JAPAAF010000009">
    <property type="protein sequence ID" value="MCW0482798.1"/>
    <property type="molecule type" value="Genomic_DNA"/>
</dbReference>
<dbReference type="AlphaFoldDB" id="A0AA41YB00"/>
<accession>A0AA41YB00</accession>
<name>A0AA41YB00_9BACT</name>
<evidence type="ECO:0000313" key="2">
    <source>
        <dbReference type="Proteomes" id="UP001163821"/>
    </source>
</evidence>
<dbReference type="RefSeq" id="WP_282591401.1">
    <property type="nucleotide sequence ID" value="NZ_JAPAAF010000009.1"/>
</dbReference>
<organism evidence="1 2">
    <name type="scientific">Gaoshiqia sediminis</name>
    <dbReference type="NCBI Taxonomy" id="2986998"/>
    <lineage>
        <taxon>Bacteria</taxon>
        <taxon>Pseudomonadati</taxon>
        <taxon>Bacteroidota</taxon>
        <taxon>Bacteroidia</taxon>
        <taxon>Marinilabiliales</taxon>
        <taxon>Prolixibacteraceae</taxon>
        <taxon>Gaoshiqia</taxon>
    </lineage>
</organism>
<comment type="caution">
    <text evidence="1">The sequence shown here is derived from an EMBL/GenBank/DDBJ whole genome shotgun (WGS) entry which is preliminary data.</text>
</comment>
<gene>
    <name evidence="1" type="ORF">N2K84_08675</name>
</gene>
<dbReference type="Proteomes" id="UP001163821">
    <property type="component" value="Unassembled WGS sequence"/>
</dbReference>
<protein>
    <submittedName>
        <fullName evidence="1">Uncharacterized protein</fullName>
    </submittedName>
</protein>
<evidence type="ECO:0000313" key="1">
    <source>
        <dbReference type="EMBL" id="MCW0482798.1"/>
    </source>
</evidence>
<dbReference type="InterPro" id="IPR046766">
    <property type="entry name" value="Bact_hydrolase"/>
</dbReference>
<reference evidence="1" key="1">
    <citation type="submission" date="2022-10" db="EMBL/GenBank/DDBJ databases">
        <title>Gaoshiqiia sediminis gen. nov., sp. nov., isolated from coastal sediment.</title>
        <authorList>
            <person name="Yu W.X."/>
            <person name="Mu D.S."/>
            <person name="Du J.Z."/>
            <person name="Liang Y.Q."/>
        </authorList>
    </citation>
    <scope>NUCLEOTIDE SEQUENCE</scope>
    <source>
        <strain evidence="1">A06</strain>
    </source>
</reference>
<sequence length="163" mass="19198">MNTNETNSDVCCPPFDPAPWDDRVLEWKHKMFIRDKVFTLFYMPMNFAKVIKRLYKKVQTAQTAVPENLCLSDHTSKWNMDLYLAVGKPVKGAKNISLSGHFYSKVYEGPYKNTQQWCDDYKKLAEQKGLEIKKWYMWYTTCPKCAKKYGKNYVVILCHVSKK</sequence>
<keyword evidence="2" id="KW-1185">Reference proteome</keyword>
<proteinExistence type="predicted"/>
<dbReference type="Pfam" id="PF20603">
    <property type="entry name" value="Bact_hydrolase"/>
    <property type="match status" value="1"/>
</dbReference>